<dbReference type="Proteomes" id="UP000188268">
    <property type="component" value="Unassembled WGS sequence"/>
</dbReference>
<evidence type="ECO:0000313" key="1">
    <source>
        <dbReference type="EMBL" id="OMO50247.1"/>
    </source>
</evidence>
<dbReference type="EMBL" id="AWWV01016223">
    <property type="protein sequence ID" value="OMO50247.1"/>
    <property type="molecule type" value="Genomic_DNA"/>
</dbReference>
<comment type="caution">
    <text evidence="1">The sequence shown here is derived from an EMBL/GenBank/DDBJ whole genome shotgun (WGS) entry which is preliminary data.</text>
</comment>
<proteinExistence type="predicted"/>
<dbReference type="Gramene" id="OMO50247">
    <property type="protein sequence ID" value="OMO50247"/>
    <property type="gene ID" value="CCACVL1_30552"/>
</dbReference>
<dbReference type="AlphaFoldDB" id="A0A1R3FWL5"/>
<keyword evidence="2" id="KW-1185">Reference proteome</keyword>
<gene>
    <name evidence="1" type="ORF">CCACVL1_30552</name>
</gene>
<organism evidence="1 2">
    <name type="scientific">Corchorus capsularis</name>
    <name type="common">Jute</name>
    <dbReference type="NCBI Taxonomy" id="210143"/>
    <lineage>
        <taxon>Eukaryota</taxon>
        <taxon>Viridiplantae</taxon>
        <taxon>Streptophyta</taxon>
        <taxon>Embryophyta</taxon>
        <taxon>Tracheophyta</taxon>
        <taxon>Spermatophyta</taxon>
        <taxon>Magnoliopsida</taxon>
        <taxon>eudicotyledons</taxon>
        <taxon>Gunneridae</taxon>
        <taxon>Pentapetalae</taxon>
        <taxon>rosids</taxon>
        <taxon>malvids</taxon>
        <taxon>Malvales</taxon>
        <taxon>Malvaceae</taxon>
        <taxon>Grewioideae</taxon>
        <taxon>Apeibeae</taxon>
        <taxon>Corchorus</taxon>
    </lineage>
</organism>
<evidence type="ECO:0000313" key="2">
    <source>
        <dbReference type="Proteomes" id="UP000188268"/>
    </source>
</evidence>
<sequence length="31" mass="3621">MKMKLLPCPRFDEIEIRGNKQIEPQPTPPTI</sequence>
<protein>
    <submittedName>
        <fullName evidence="1">Uncharacterized protein</fullName>
    </submittedName>
</protein>
<name>A0A1R3FWL5_COCAP</name>
<reference evidence="1 2" key="1">
    <citation type="submission" date="2013-09" db="EMBL/GenBank/DDBJ databases">
        <title>Corchorus capsularis genome sequencing.</title>
        <authorList>
            <person name="Alam M."/>
            <person name="Haque M.S."/>
            <person name="Islam M.S."/>
            <person name="Emdad E.M."/>
            <person name="Islam M.M."/>
            <person name="Ahmed B."/>
            <person name="Halim A."/>
            <person name="Hossen Q.M.M."/>
            <person name="Hossain M.Z."/>
            <person name="Ahmed R."/>
            <person name="Khan M.M."/>
            <person name="Islam R."/>
            <person name="Rashid M.M."/>
            <person name="Khan S.A."/>
            <person name="Rahman M.S."/>
            <person name="Alam M."/>
        </authorList>
    </citation>
    <scope>NUCLEOTIDE SEQUENCE [LARGE SCALE GENOMIC DNA]</scope>
    <source>
        <strain evidence="2">cv. CVL-1</strain>
        <tissue evidence="1">Whole seedling</tissue>
    </source>
</reference>
<accession>A0A1R3FWL5</accession>